<dbReference type="STRING" id="311403.Arad_1017"/>
<reference evidence="7 8" key="1">
    <citation type="journal article" date="2009" name="J. Bacteriol.">
        <title>Genome sequences of three Agrobacterium biovars help elucidate the evolution of multichromosome genomes in bacteria.</title>
        <authorList>
            <person name="Slater S.C."/>
            <person name="Goldman B.S."/>
            <person name="Goodner B."/>
            <person name="Setubal J.C."/>
            <person name="Farrand S.K."/>
            <person name="Nester E.W."/>
            <person name="Burr T.J."/>
            <person name="Banta L."/>
            <person name="Dickerman A.W."/>
            <person name="Paulsen I."/>
            <person name="Otten L."/>
            <person name="Suen G."/>
            <person name="Welch R."/>
            <person name="Almeida N.F."/>
            <person name="Arnold F."/>
            <person name="Burton O.T."/>
            <person name="Du Z."/>
            <person name="Ewing A."/>
            <person name="Godsy E."/>
            <person name="Heisel S."/>
            <person name="Houmiel K.L."/>
            <person name="Jhaveri J."/>
            <person name="Lu J."/>
            <person name="Miller N.M."/>
            <person name="Norton S."/>
            <person name="Chen Q."/>
            <person name="Phoolcharoen W."/>
            <person name="Ohlin V."/>
            <person name="Ondrusek D."/>
            <person name="Pride N."/>
            <person name="Stricklin S.L."/>
            <person name="Sun J."/>
            <person name="Wheeler C."/>
            <person name="Wilson L."/>
            <person name="Zhu H."/>
            <person name="Wood D.W."/>
        </authorList>
    </citation>
    <scope>NUCLEOTIDE SEQUENCE [LARGE SCALE GENOMIC DNA]</scope>
    <source>
        <strain evidence="8">K84 / ATCC BAA-868</strain>
    </source>
</reference>
<dbReference type="Gene3D" id="3.40.50.300">
    <property type="entry name" value="P-loop containing nucleotide triphosphate hydrolases"/>
    <property type="match status" value="2"/>
</dbReference>
<dbReference type="EMBL" id="CP000628">
    <property type="protein sequence ID" value="ACM25568.1"/>
    <property type="molecule type" value="Genomic_DNA"/>
</dbReference>
<evidence type="ECO:0000313" key="8">
    <source>
        <dbReference type="Proteomes" id="UP000001600"/>
    </source>
</evidence>
<evidence type="ECO:0000313" key="7">
    <source>
        <dbReference type="EMBL" id="ACM25568.1"/>
    </source>
</evidence>
<evidence type="ECO:0000256" key="5">
    <source>
        <dbReference type="SAM" id="Coils"/>
    </source>
</evidence>
<gene>
    <name evidence="7" type="ordered locus">Arad_1017</name>
</gene>
<keyword evidence="4" id="KW-0067">ATP-binding</keyword>
<feature type="domain" description="ABC transporter" evidence="6">
    <location>
        <begin position="359"/>
        <end position="559"/>
    </location>
</feature>
<dbReference type="InterPro" id="IPR050611">
    <property type="entry name" value="ABCF"/>
</dbReference>
<feature type="domain" description="ABC transporter" evidence="6">
    <location>
        <begin position="27"/>
        <end position="257"/>
    </location>
</feature>
<evidence type="ECO:0000256" key="4">
    <source>
        <dbReference type="ARBA" id="ARBA00022840"/>
    </source>
</evidence>
<evidence type="ECO:0000256" key="3">
    <source>
        <dbReference type="ARBA" id="ARBA00022741"/>
    </source>
</evidence>
<dbReference type="PANTHER" id="PTHR19211">
    <property type="entry name" value="ATP-BINDING TRANSPORT PROTEIN-RELATED"/>
    <property type="match status" value="1"/>
</dbReference>
<dbReference type="KEGG" id="ara:Arad_1017"/>
<evidence type="ECO:0000259" key="6">
    <source>
        <dbReference type="PROSITE" id="PS50893"/>
    </source>
</evidence>
<dbReference type="PROSITE" id="PS00211">
    <property type="entry name" value="ABC_TRANSPORTER_1"/>
    <property type="match status" value="1"/>
</dbReference>
<protein>
    <submittedName>
        <fullName evidence="7">ABC transporter</fullName>
    </submittedName>
</protein>
<dbReference type="PROSITE" id="PS50893">
    <property type="entry name" value="ABC_TRANSPORTER_2"/>
    <property type="match status" value="2"/>
</dbReference>
<keyword evidence="3" id="KW-0547">Nucleotide-binding</keyword>
<dbReference type="AlphaFoldDB" id="B9J9V0"/>
<dbReference type="eggNOG" id="COG0488">
    <property type="taxonomic scope" value="Bacteria"/>
</dbReference>
<evidence type="ECO:0000256" key="2">
    <source>
        <dbReference type="ARBA" id="ARBA00022737"/>
    </source>
</evidence>
<feature type="coiled-coil region" evidence="5">
    <location>
        <begin position="245"/>
        <end position="272"/>
    </location>
</feature>
<dbReference type="FunFam" id="3.40.50.300:FF:001320">
    <property type="entry name" value="Heme ABC transporter ATP-binding protein"/>
    <property type="match status" value="1"/>
</dbReference>
<dbReference type="InterPro" id="IPR017871">
    <property type="entry name" value="ABC_transporter-like_CS"/>
</dbReference>
<evidence type="ECO:0000256" key="1">
    <source>
        <dbReference type="ARBA" id="ARBA00005417"/>
    </source>
</evidence>
<comment type="similarity">
    <text evidence="1">Belongs to the ABC transporter superfamily.</text>
</comment>
<organism evidence="7 8">
    <name type="scientific">Rhizobium rhizogenes (strain K84 / ATCC BAA-868)</name>
    <name type="common">Agrobacterium radiobacter</name>
    <dbReference type="NCBI Taxonomy" id="311403"/>
    <lineage>
        <taxon>Bacteria</taxon>
        <taxon>Pseudomonadati</taxon>
        <taxon>Pseudomonadota</taxon>
        <taxon>Alphaproteobacteria</taxon>
        <taxon>Hyphomicrobiales</taxon>
        <taxon>Rhizobiaceae</taxon>
        <taxon>Rhizobium/Agrobacterium group</taxon>
        <taxon>Rhizobium</taxon>
    </lineage>
</organism>
<dbReference type="GO" id="GO:0016887">
    <property type="term" value="F:ATP hydrolysis activity"/>
    <property type="evidence" value="ECO:0007669"/>
    <property type="project" value="InterPro"/>
</dbReference>
<dbReference type="Proteomes" id="UP000001600">
    <property type="component" value="Chromosome 1"/>
</dbReference>
<dbReference type="HOGENOM" id="CLU_000604_36_0_5"/>
<dbReference type="SUPFAM" id="SSF52540">
    <property type="entry name" value="P-loop containing nucleoside triphosphate hydrolases"/>
    <property type="match status" value="2"/>
</dbReference>
<dbReference type="PANTHER" id="PTHR19211:SF6">
    <property type="entry name" value="BLL7188 PROTEIN"/>
    <property type="match status" value="1"/>
</dbReference>
<accession>B9J9V0</accession>
<dbReference type="CDD" id="cd03221">
    <property type="entry name" value="ABCF_EF-3"/>
    <property type="match status" value="2"/>
</dbReference>
<name>B9J9V0_RHIR8</name>
<proteinExistence type="inferred from homology"/>
<keyword evidence="5" id="KW-0175">Coiled coil</keyword>
<keyword evidence="2" id="KW-0677">Repeat</keyword>
<dbReference type="GO" id="GO:0005524">
    <property type="term" value="F:ATP binding"/>
    <property type="evidence" value="ECO:0007669"/>
    <property type="project" value="UniProtKB-KW"/>
</dbReference>
<dbReference type="SMART" id="SM00382">
    <property type="entry name" value="AAA"/>
    <property type="match status" value="2"/>
</dbReference>
<dbReference type="InterPro" id="IPR003593">
    <property type="entry name" value="AAA+_ATPase"/>
</dbReference>
<dbReference type="Pfam" id="PF00005">
    <property type="entry name" value="ABC_tran"/>
    <property type="match status" value="2"/>
</dbReference>
<dbReference type="InterPro" id="IPR003439">
    <property type="entry name" value="ABC_transporter-like_ATP-bd"/>
</dbReference>
<sequence>MPQWISTRSQCLPALLPGNSISMPASITLSNLSWSTPDGRPLFSNLDLSFGAERTGLVGRNGVGKTTLLKLIAGEQPPQSGAISFAGSIGVLRQSVQVEPDETIADLFQIRDALAVLHRAEAGEATTDELSSADWLLETRLASALDRAGLDAEPRTRLAALSGGQRTRAGLAALIFTNPDFLILDEPTNNLDREGREAVVALLASWRGGAIVVSHDRALLDTVDAIVELTSLGATRYGGNWSHYSERKALELAAAEHDLADAERRVVEVVRAAQATVERQARKDRMGKKKAAKGGIPRILLGGMKERSEMTGGENARLAERQRTEALEEATAARRRIEILQPLSVRLPPTGLPANKIVLKIDSVTAGYRPDQPIIRDLSFDITGPERIAVTGANGSGKTTLLALISGEIKSWTGTVRVMTTFSMLDQRVSLLDPSLAIRDNFRRINPQSDENACRAALARFMFRADAALQLVSTLSGGQLLRAGLACVLGGSTPPSLLILDEPTNHLDIDSIAAVEAGLRAYDGALLVVSHDEVFLENIGISRRLELSARSNSGSCGNMHV</sequence>
<dbReference type="InterPro" id="IPR027417">
    <property type="entry name" value="P-loop_NTPase"/>
</dbReference>